<dbReference type="EC" id="2.7.1.26" evidence="15"/>
<evidence type="ECO:0000256" key="2">
    <source>
        <dbReference type="ARBA" id="ARBA00004726"/>
    </source>
</evidence>
<keyword evidence="18" id="KW-1185">Reference proteome</keyword>
<dbReference type="Gene3D" id="3.40.50.620">
    <property type="entry name" value="HUPs"/>
    <property type="match status" value="1"/>
</dbReference>
<keyword evidence="8 15" id="KW-0547">Nucleotide-binding</keyword>
<dbReference type="EC" id="2.7.7.2" evidence="15"/>
<dbReference type="GO" id="GO:0003919">
    <property type="term" value="F:FMN adenylyltransferase activity"/>
    <property type="evidence" value="ECO:0007669"/>
    <property type="project" value="UniProtKB-EC"/>
</dbReference>
<dbReference type="Gene3D" id="2.40.30.30">
    <property type="entry name" value="Riboflavin kinase-like"/>
    <property type="match status" value="1"/>
</dbReference>
<keyword evidence="9 15" id="KW-0418">Kinase</keyword>
<dbReference type="EMBL" id="CP139961">
    <property type="protein sequence ID" value="WQE03447.1"/>
    <property type="molecule type" value="Genomic_DNA"/>
</dbReference>
<dbReference type="GO" id="GO:0008531">
    <property type="term" value="F:riboflavin kinase activity"/>
    <property type="evidence" value="ECO:0007669"/>
    <property type="project" value="UniProtKB-EC"/>
</dbReference>
<dbReference type="PIRSF" id="PIRSF004491">
    <property type="entry name" value="FAD_Synth"/>
    <property type="match status" value="1"/>
</dbReference>
<comment type="catalytic activity">
    <reaction evidence="13 15">
        <text>riboflavin + ATP = FMN + ADP + H(+)</text>
        <dbReference type="Rhea" id="RHEA:14357"/>
        <dbReference type="ChEBI" id="CHEBI:15378"/>
        <dbReference type="ChEBI" id="CHEBI:30616"/>
        <dbReference type="ChEBI" id="CHEBI:57986"/>
        <dbReference type="ChEBI" id="CHEBI:58210"/>
        <dbReference type="ChEBI" id="CHEBI:456216"/>
        <dbReference type="EC" id="2.7.1.26"/>
    </reaction>
</comment>
<evidence type="ECO:0000256" key="9">
    <source>
        <dbReference type="ARBA" id="ARBA00022777"/>
    </source>
</evidence>
<keyword evidence="12" id="KW-0511">Multifunctional enzyme</keyword>
<dbReference type="InterPro" id="IPR015865">
    <property type="entry name" value="Riboflavin_kinase_bac/euk"/>
</dbReference>
<feature type="domain" description="Riboflavin kinase" evidence="16">
    <location>
        <begin position="177"/>
        <end position="320"/>
    </location>
</feature>
<comment type="similarity">
    <text evidence="15">Belongs to the ribF family.</text>
</comment>
<dbReference type="Pfam" id="PF06574">
    <property type="entry name" value="FAD_syn"/>
    <property type="match status" value="1"/>
</dbReference>
<keyword evidence="4 15" id="KW-0285">Flavoprotein</keyword>
<evidence type="ECO:0000256" key="1">
    <source>
        <dbReference type="ARBA" id="ARBA00002121"/>
    </source>
</evidence>
<evidence type="ECO:0000313" key="18">
    <source>
        <dbReference type="Proteomes" id="UP001324384"/>
    </source>
</evidence>
<dbReference type="SUPFAM" id="SSF82114">
    <property type="entry name" value="Riboflavin kinase-like"/>
    <property type="match status" value="1"/>
</dbReference>
<name>A0ABZ0WW34_9GAMM</name>
<accession>A0ABZ0WW34</accession>
<keyword evidence="5 15" id="KW-0288">FMN</keyword>
<dbReference type="Proteomes" id="UP001324384">
    <property type="component" value="Chromosome"/>
</dbReference>
<dbReference type="InterPro" id="IPR002606">
    <property type="entry name" value="Riboflavin_kinase_bac"/>
</dbReference>
<dbReference type="InterPro" id="IPR023468">
    <property type="entry name" value="Riboflavin_kinase"/>
</dbReference>
<evidence type="ECO:0000256" key="12">
    <source>
        <dbReference type="ARBA" id="ARBA00023268"/>
    </source>
</evidence>
<reference evidence="17 18" key="1">
    <citation type="submission" date="2023-12" db="EMBL/GenBank/DDBJ databases">
        <title>Genome sequencing and assembly of bacterial species from a model synthetic community.</title>
        <authorList>
            <person name="Hogle S.L."/>
        </authorList>
    </citation>
    <scope>NUCLEOTIDE SEQUENCE [LARGE SCALE GENOMIC DNA]</scope>
    <source>
        <strain evidence="17 18">HAMBI_2792</strain>
    </source>
</reference>
<dbReference type="PANTHER" id="PTHR22749:SF6">
    <property type="entry name" value="RIBOFLAVIN KINASE"/>
    <property type="match status" value="1"/>
</dbReference>
<evidence type="ECO:0000256" key="13">
    <source>
        <dbReference type="ARBA" id="ARBA00047880"/>
    </source>
</evidence>
<keyword evidence="7 15" id="KW-0548">Nucleotidyltransferase</keyword>
<dbReference type="NCBIfam" id="TIGR00083">
    <property type="entry name" value="ribF"/>
    <property type="match status" value="1"/>
</dbReference>
<comment type="catalytic activity">
    <reaction evidence="14 15">
        <text>FMN + ATP + H(+) = FAD + diphosphate</text>
        <dbReference type="Rhea" id="RHEA:17237"/>
        <dbReference type="ChEBI" id="CHEBI:15378"/>
        <dbReference type="ChEBI" id="CHEBI:30616"/>
        <dbReference type="ChEBI" id="CHEBI:33019"/>
        <dbReference type="ChEBI" id="CHEBI:57692"/>
        <dbReference type="ChEBI" id="CHEBI:58210"/>
        <dbReference type="EC" id="2.7.7.2"/>
    </reaction>
</comment>
<dbReference type="PANTHER" id="PTHR22749">
    <property type="entry name" value="RIBOFLAVIN KINASE/FMN ADENYLYLTRANSFERASE"/>
    <property type="match status" value="1"/>
</dbReference>
<evidence type="ECO:0000256" key="15">
    <source>
        <dbReference type="PIRNR" id="PIRNR004491"/>
    </source>
</evidence>
<dbReference type="InterPro" id="IPR014729">
    <property type="entry name" value="Rossmann-like_a/b/a_fold"/>
</dbReference>
<dbReference type="RefSeq" id="WP_114799825.1">
    <property type="nucleotide sequence ID" value="NZ_CP139961.1"/>
</dbReference>
<evidence type="ECO:0000313" key="17">
    <source>
        <dbReference type="EMBL" id="WQE03447.1"/>
    </source>
</evidence>
<evidence type="ECO:0000256" key="6">
    <source>
        <dbReference type="ARBA" id="ARBA00022679"/>
    </source>
</evidence>
<evidence type="ECO:0000256" key="8">
    <source>
        <dbReference type="ARBA" id="ARBA00022741"/>
    </source>
</evidence>
<evidence type="ECO:0000256" key="14">
    <source>
        <dbReference type="ARBA" id="ARBA00049494"/>
    </source>
</evidence>
<gene>
    <name evidence="17" type="primary">ribF</name>
    <name evidence="17" type="ORF">U0021_06750</name>
</gene>
<evidence type="ECO:0000256" key="10">
    <source>
        <dbReference type="ARBA" id="ARBA00022827"/>
    </source>
</evidence>
<comment type="pathway">
    <text evidence="2 15">Cofactor biosynthesis; FAD biosynthesis; FAD from FMN: step 1/1.</text>
</comment>
<keyword evidence="11 15" id="KW-0067">ATP-binding</keyword>
<protein>
    <recommendedName>
        <fullName evidence="15">Riboflavin biosynthesis protein</fullName>
    </recommendedName>
    <domain>
        <recommendedName>
            <fullName evidence="15">Riboflavin kinase</fullName>
            <ecNumber evidence="15">2.7.1.26</ecNumber>
        </recommendedName>
        <alternativeName>
            <fullName evidence="15">Flavokinase</fullName>
        </alternativeName>
    </domain>
    <domain>
        <recommendedName>
            <fullName evidence="15">FMN adenylyltransferase</fullName>
            <ecNumber evidence="15">2.7.7.2</ecNumber>
        </recommendedName>
        <alternativeName>
            <fullName evidence="15">FAD pyrophosphorylase</fullName>
        </alternativeName>
        <alternativeName>
            <fullName evidence="15">FAD synthase</fullName>
        </alternativeName>
    </domain>
</protein>
<evidence type="ECO:0000256" key="5">
    <source>
        <dbReference type="ARBA" id="ARBA00022643"/>
    </source>
</evidence>
<dbReference type="CDD" id="cd02064">
    <property type="entry name" value="FAD_synthetase_N"/>
    <property type="match status" value="1"/>
</dbReference>
<sequence length="328" mass="35842">MQIIFLDSHNLPPLPPLALTIGNYDGVHLGHQALLLALSDDAKTMDLSSAVMVFEPQPREFFSPDNPPARLTNLTEKAEQIEQLGVQYLIVASFDDAFRSLSAAAFVDLLRSLNVSHLVLGDDFRFGQDRAGDKVFLKNAGFSVDDLHSITQNGVRISSSLVRDALVVGDLDSAKSMLGRSYSMTGVVEHGDKIGRTLDFPTANVSLGRLKPALHGIFAADVFICQDGKPLDWASVGHGGLQGLRQGSLFGTVSVGLRPSIQGKDWRLEVHLPKFQGDLYGSTLKVVFTHFLHGERQYEGIEALKVGIAKDVADLLKWREDQGRLILD</sequence>
<evidence type="ECO:0000256" key="4">
    <source>
        <dbReference type="ARBA" id="ARBA00022630"/>
    </source>
</evidence>
<dbReference type="SMART" id="SM00904">
    <property type="entry name" value="Flavokinase"/>
    <property type="match status" value="1"/>
</dbReference>
<dbReference type="InterPro" id="IPR015864">
    <property type="entry name" value="FAD_synthase"/>
</dbReference>
<comment type="function">
    <text evidence="1">Catalyzes the phosphorylation of riboflavin to FMN followed by the adenylation of FMN to FAD.</text>
</comment>
<evidence type="ECO:0000256" key="7">
    <source>
        <dbReference type="ARBA" id="ARBA00022695"/>
    </source>
</evidence>
<evidence type="ECO:0000256" key="11">
    <source>
        <dbReference type="ARBA" id="ARBA00022840"/>
    </source>
</evidence>
<organism evidence="17 18">
    <name type="scientific">Moraxella canis</name>
    <dbReference type="NCBI Taxonomy" id="90239"/>
    <lineage>
        <taxon>Bacteria</taxon>
        <taxon>Pseudomonadati</taxon>
        <taxon>Pseudomonadota</taxon>
        <taxon>Gammaproteobacteria</taxon>
        <taxon>Moraxellales</taxon>
        <taxon>Moraxellaceae</taxon>
        <taxon>Moraxella</taxon>
    </lineage>
</organism>
<proteinExistence type="inferred from homology"/>
<keyword evidence="10 15" id="KW-0274">FAD</keyword>
<comment type="pathway">
    <text evidence="3 15">Cofactor biosynthesis; FMN biosynthesis; FMN from riboflavin (ATP route): step 1/1.</text>
</comment>
<dbReference type="Pfam" id="PF01687">
    <property type="entry name" value="Flavokinase"/>
    <property type="match status" value="1"/>
</dbReference>
<dbReference type="InterPro" id="IPR023465">
    <property type="entry name" value="Riboflavin_kinase_dom_sf"/>
</dbReference>
<evidence type="ECO:0000259" key="16">
    <source>
        <dbReference type="SMART" id="SM00904"/>
    </source>
</evidence>
<evidence type="ECO:0000256" key="3">
    <source>
        <dbReference type="ARBA" id="ARBA00005201"/>
    </source>
</evidence>
<keyword evidence="6 15" id="KW-0808">Transferase</keyword>
<dbReference type="SUPFAM" id="SSF52374">
    <property type="entry name" value="Nucleotidylyl transferase"/>
    <property type="match status" value="1"/>
</dbReference>